<feature type="region of interest" description="Disordered" evidence="2">
    <location>
        <begin position="59"/>
        <end position="87"/>
    </location>
</feature>
<dbReference type="InterPro" id="IPR036348">
    <property type="entry name" value="WIBG_N_sf"/>
</dbReference>
<keyword evidence="1" id="KW-0175">Coiled coil</keyword>
<dbReference type="Pfam" id="PF09282">
    <property type="entry name" value="Mago-bind"/>
    <property type="match status" value="1"/>
</dbReference>
<organism evidence="4 5">
    <name type="scientific">Gigaspora margarita</name>
    <dbReference type="NCBI Taxonomy" id="4874"/>
    <lineage>
        <taxon>Eukaryota</taxon>
        <taxon>Fungi</taxon>
        <taxon>Fungi incertae sedis</taxon>
        <taxon>Mucoromycota</taxon>
        <taxon>Glomeromycotina</taxon>
        <taxon>Glomeromycetes</taxon>
        <taxon>Diversisporales</taxon>
        <taxon>Gigasporaceae</taxon>
        <taxon>Gigaspora</taxon>
    </lineage>
</organism>
<dbReference type="OrthoDB" id="21625at2759"/>
<feature type="coiled-coil region" evidence="1">
    <location>
        <begin position="102"/>
        <end position="167"/>
    </location>
</feature>
<protein>
    <submittedName>
        <fullName evidence="4">Fog: zn-finger</fullName>
    </submittedName>
</protein>
<proteinExistence type="predicted"/>
<dbReference type="AlphaFoldDB" id="A0A8H4EGK2"/>
<feature type="compositionally biased region" description="Basic residues" evidence="2">
    <location>
        <begin position="73"/>
        <end position="84"/>
    </location>
</feature>
<dbReference type="GO" id="GO:0035145">
    <property type="term" value="C:exon-exon junction complex"/>
    <property type="evidence" value="ECO:0007669"/>
    <property type="project" value="TreeGrafter"/>
</dbReference>
<dbReference type="PANTHER" id="PTHR22959:SF0">
    <property type="entry name" value="PARTNER OF Y14 AND MAGO"/>
    <property type="match status" value="1"/>
</dbReference>
<feature type="compositionally biased region" description="Polar residues" evidence="2">
    <location>
        <begin position="1"/>
        <end position="16"/>
    </location>
</feature>
<evidence type="ECO:0000256" key="2">
    <source>
        <dbReference type="SAM" id="MobiDB-lite"/>
    </source>
</evidence>
<sequence length="194" mass="22149">MSSTNKSAPSGIVTTETNERVIPASRRADGTLRKERRVRPGFVPKEDIIRYKNKFVAEREPVSSPEVEPPKTKTQKKNAKRKAKKKEDVKVIEGEELETPANEENDQEIDQLQNKMTNIKISSEENLDSLDTTVITIEQLEATAKKIKALEKKIRQIERIKEKETNGEVLLNEEKEKMSKLPQLIEELNTLKGN</sequence>
<dbReference type="PANTHER" id="PTHR22959">
    <property type="entry name" value="PYM PROTEIN"/>
    <property type="match status" value="1"/>
</dbReference>
<dbReference type="SUPFAM" id="SSF101931">
    <property type="entry name" value="Pym (Within the bgcn gene intron protein, WIBG), N-terminal domain"/>
    <property type="match status" value="1"/>
</dbReference>
<dbReference type="GO" id="GO:0005737">
    <property type="term" value="C:cytoplasm"/>
    <property type="evidence" value="ECO:0007669"/>
    <property type="project" value="TreeGrafter"/>
</dbReference>
<dbReference type="GO" id="GO:0003723">
    <property type="term" value="F:RNA binding"/>
    <property type="evidence" value="ECO:0007669"/>
    <property type="project" value="TreeGrafter"/>
</dbReference>
<dbReference type="InterPro" id="IPR039333">
    <property type="entry name" value="PYM1"/>
</dbReference>
<dbReference type="InterPro" id="IPR015362">
    <property type="entry name" value="WIBG_mago-bd"/>
</dbReference>
<comment type="caution">
    <text evidence="4">The sequence shown here is derived from an EMBL/GenBank/DDBJ whole genome shotgun (WGS) entry which is preliminary data.</text>
</comment>
<evidence type="ECO:0000259" key="3">
    <source>
        <dbReference type="SMART" id="SM01273"/>
    </source>
</evidence>
<keyword evidence="5" id="KW-1185">Reference proteome</keyword>
<gene>
    <name evidence="4" type="ORF">F8M41_023828</name>
</gene>
<feature type="region of interest" description="Disordered" evidence="2">
    <location>
        <begin position="1"/>
        <end position="28"/>
    </location>
</feature>
<dbReference type="EMBL" id="WTPW01000790">
    <property type="protein sequence ID" value="KAF0479563.1"/>
    <property type="molecule type" value="Genomic_DNA"/>
</dbReference>
<name>A0A8H4EGK2_GIGMA</name>
<feature type="domain" description="WIBG Mago-binding" evidence="3">
    <location>
        <begin position="18"/>
        <end position="44"/>
    </location>
</feature>
<dbReference type="Proteomes" id="UP000439903">
    <property type="component" value="Unassembled WGS sequence"/>
</dbReference>
<dbReference type="GO" id="GO:1903259">
    <property type="term" value="P:exon-exon junction complex disassembly"/>
    <property type="evidence" value="ECO:0007669"/>
    <property type="project" value="InterPro"/>
</dbReference>
<accession>A0A8H4EGK2</accession>
<evidence type="ECO:0000256" key="1">
    <source>
        <dbReference type="SAM" id="Coils"/>
    </source>
</evidence>
<evidence type="ECO:0000313" key="4">
    <source>
        <dbReference type="EMBL" id="KAF0479563.1"/>
    </source>
</evidence>
<dbReference type="SMART" id="SM01273">
    <property type="entry name" value="Mago-bind"/>
    <property type="match status" value="1"/>
</dbReference>
<reference evidence="4 5" key="1">
    <citation type="journal article" date="2019" name="Environ. Microbiol.">
        <title>At the nexus of three kingdoms: the genome of the mycorrhizal fungus Gigaspora margarita provides insights into plant, endobacterial and fungal interactions.</title>
        <authorList>
            <person name="Venice F."/>
            <person name="Ghignone S."/>
            <person name="Salvioli di Fossalunga A."/>
            <person name="Amselem J."/>
            <person name="Novero M."/>
            <person name="Xianan X."/>
            <person name="Sedzielewska Toro K."/>
            <person name="Morin E."/>
            <person name="Lipzen A."/>
            <person name="Grigoriev I.V."/>
            <person name="Henrissat B."/>
            <person name="Martin F.M."/>
            <person name="Bonfante P."/>
        </authorList>
    </citation>
    <scope>NUCLEOTIDE SEQUENCE [LARGE SCALE GENOMIC DNA]</scope>
    <source>
        <strain evidence="4 5">BEG34</strain>
    </source>
</reference>
<evidence type="ECO:0000313" key="5">
    <source>
        <dbReference type="Proteomes" id="UP000439903"/>
    </source>
</evidence>